<proteinExistence type="predicted"/>
<accession>A0A2N9IIF7</accession>
<evidence type="ECO:0000313" key="2">
    <source>
        <dbReference type="EMBL" id="SPD23833.1"/>
    </source>
</evidence>
<keyword evidence="1" id="KW-0472">Membrane</keyword>
<feature type="transmembrane region" description="Helical" evidence="1">
    <location>
        <begin position="21"/>
        <end position="47"/>
    </location>
</feature>
<sequence length="80" mass="8660">MEETRQEKRISWIAFTMEIKMLGLLGGPMVAVTLAQYLLPVISMMMVGHLGELALSSTAIALSLACITGFNLIVSLSSYP</sequence>
<keyword evidence="1" id="KW-0812">Transmembrane</keyword>
<dbReference type="EMBL" id="OIVN01005746">
    <property type="protein sequence ID" value="SPD23833.1"/>
    <property type="molecule type" value="Genomic_DNA"/>
</dbReference>
<feature type="transmembrane region" description="Helical" evidence="1">
    <location>
        <begin position="53"/>
        <end position="74"/>
    </location>
</feature>
<name>A0A2N9IIF7_FAGSY</name>
<organism evidence="2">
    <name type="scientific">Fagus sylvatica</name>
    <name type="common">Beechnut</name>
    <dbReference type="NCBI Taxonomy" id="28930"/>
    <lineage>
        <taxon>Eukaryota</taxon>
        <taxon>Viridiplantae</taxon>
        <taxon>Streptophyta</taxon>
        <taxon>Embryophyta</taxon>
        <taxon>Tracheophyta</taxon>
        <taxon>Spermatophyta</taxon>
        <taxon>Magnoliopsida</taxon>
        <taxon>eudicotyledons</taxon>
        <taxon>Gunneridae</taxon>
        <taxon>Pentapetalae</taxon>
        <taxon>rosids</taxon>
        <taxon>fabids</taxon>
        <taxon>Fagales</taxon>
        <taxon>Fagaceae</taxon>
        <taxon>Fagus</taxon>
    </lineage>
</organism>
<gene>
    <name evidence="2" type="ORF">FSB_LOCUS51715</name>
</gene>
<reference evidence="2" key="1">
    <citation type="submission" date="2018-02" db="EMBL/GenBank/DDBJ databases">
        <authorList>
            <person name="Cohen D.B."/>
            <person name="Kent A.D."/>
        </authorList>
    </citation>
    <scope>NUCLEOTIDE SEQUENCE</scope>
</reference>
<protein>
    <submittedName>
        <fullName evidence="2">Uncharacterized protein</fullName>
    </submittedName>
</protein>
<keyword evidence="1" id="KW-1133">Transmembrane helix</keyword>
<evidence type="ECO:0000256" key="1">
    <source>
        <dbReference type="SAM" id="Phobius"/>
    </source>
</evidence>
<dbReference type="AlphaFoldDB" id="A0A2N9IIF7"/>